<protein>
    <submittedName>
        <fullName evidence="3">ABC transporter substrate-binding protein</fullName>
    </submittedName>
</protein>
<reference evidence="3" key="2">
    <citation type="submission" date="2021-04" db="EMBL/GenBank/DDBJ databases">
        <authorList>
            <person name="Gilroy R."/>
        </authorList>
    </citation>
    <scope>NUCLEOTIDE SEQUENCE</scope>
    <source>
        <strain evidence="3">5933</strain>
    </source>
</reference>
<dbReference type="InterPro" id="IPR050490">
    <property type="entry name" value="Bact_solute-bd_prot1"/>
</dbReference>
<organism evidence="3 4">
    <name type="scientific">Candidatus Ruthenibacterium merdavium</name>
    <dbReference type="NCBI Taxonomy" id="2838752"/>
    <lineage>
        <taxon>Bacteria</taxon>
        <taxon>Bacillati</taxon>
        <taxon>Bacillota</taxon>
        <taxon>Clostridia</taxon>
        <taxon>Eubacteriales</taxon>
        <taxon>Oscillospiraceae</taxon>
        <taxon>Ruthenibacterium</taxon>
    </lineage>
</organism>
<dbReference type="InterPro" id="IPR022627">
    <property type="entry name" value="DUF3502"/>
</dbReference>
<dbReference type="Gene3D" id="3.40.190.10">
    <property type="entry name" value="Periplasmic binding protein-like II"/>
    <property type="match status" value="1"/>
</dbReference>
<feature type="region of interest" description="Disordered" evidence="1">
    <location>
        <begin position="1"/>
        <end position="26"/>
    </location>
</feature>
<dbReference type="AlphaFoldDB" id="A0A9D2TKP9"/>
<comment type="caution">
    <text evidence="3">The sequence shown here is derived from an EMBL/GenBank/DDBJ whole genome shotgun (WGS) entry which is preliminary data.</text>
</comment>
<proteinExistence type="predicted"/>
<feature type="domain" description="DUF3502" evidence="2">
    <location>
        <begin position="409"/>
        <end position="476"/>
    </location>
</feature>
<dbReference type="SUPFAM" id="SSF53850">
    <property type="entry name" value="Periplasmic binding protein-like II"/>
    <property type="match status" value="1"/>
</dbReference>
<dbReference type="EMBL" id="DWWA01000021">
    <property type="protein sequence ID" value="HJC72042.1"/>
    <property type="molecule type" value="Genomic_DNA"/>
</dbReference>
<dbReference type="Pfam" id="PF12010">
    <property type="entry name" value="DUF3502"/>
    <property type="match status" value="1"/>
</dbReference>
<reference evidence="3" key="1">
    <citation type="journal article" date="2021" name="PeerJ">
        <title>Extensive microbial diversity within the chicken gut microbiome revealed by metagenomics and culture.</title>
        <authorList>
            <person name="Gilroy R."/>
            <person name="Ravi A."/>
            <person name="Getino M."/>
            <person name="Pursley I."/>
            <person name="Horton D.L."/>
            <person name="Alikhan N.F."/>
            <person name="Baker D."/>
            <person name="Gharbi K."/>
            <person name="Hall N."/>
            <person name="Watson M."/>
            <person name="Adriaenssens E.M."/>
            <person name="Foster-Nyarko E."/>
            <person name="Jarju S."/>
            <person name="Secka A."/>
            <person name="Antonio M."/>
            <person name="Oren A."/>
            <person name="Chaudhuri R.R."/>
            <person name="La Ragione R."/>
            <person name="Hildebrand F."/>
            <person name="Pallen M.J."/>
        </authorList>
    </citation>
    <scope>NUCLEOTIDE SEQUENCE</scope>
    <source>
        <strain evidence="3">5933</strain>
    </source>
</reference>
<name>A0A9D2TKP9_9FIRM</name>
<evidence type="ECO:0000313" key="4">
    <source>
        <dbReference type="Proteomes" id="UP000823918"/>
    </source>
</evidence>
<dbReference type="Proteomes" id="UP000823918">
    <property type="component" value="Unassembled WGS sequence"/>
</dbReference>
<dbReference type="PANTHER" id="PTHR43649:SF17">
    <property type="entry name" value="ABC TRANSPORTER SOLUTE BINDING PROTEIN-SUGAR TRANSPORT"/>
    <property type="match status" value="1"/>
</dbReference>
<evidence type="ECO:0000259" key="2">
    <source>
        <dbReference type="Pfam" id="PF12010"/>
    </source>
</evidence>
<sequence>MTACSAPASSGAAGSTEGSTAGSAAGTTASGDIVNLKWVTVGTGMPANYDSWAAKVNEYLGEKIGVNIEMEVVPWGDWDPRRSVIVNTGGDYDIVFGNMNVYANDVKLGAYLDLSEYLKNTPELYNSMPEEYWDAMEVDGKIYGVPTYKDSSVTYYLVWDENLAKENGIDPAQYTELDQLTEPLQKLHDATGEASFPLGSNGTPWSYSLYDNLGTGLPALGVRYNDEERKVVPVFEQQEIMDQFKLFRSWYESGIINADASTKAEENSYKICSVAQGWSGAAKTTWGPNMGVDAVAVQWSPTMVSNDSVRGSINSISANCKNPEKALEFLQLINTDSYLRDMFYYGEEGVDWEYVGEGADKRVHRNRDSWEMAGYTQGSYFIVTPTDAVEFNEWDEVKELNENAEESVMLGFDMDITNVADQIANCNEIYMRYRGEVTTGTIDPEQGVADMMDEMRAAGFDDIVKEAQAQVDAWAAENK</sequence>
<dbReference type="PANTHER" id="PTHR43649">
    <property type="entry name" value="ARABINOSE-BINDING PROTEIN-RELATED"/>
    <property type="match status" value="1"/>
</dbReference>
<evidence type="ECO:0000256" key="1">
    <source>
        <dbReference type="SAM" id="MobiDB-lite"/>
    </source>
</evidence>
<evidence type="ECO:0000313" key="3">
    <source>
        <dbReference type="EMBL" id="HJC72042.1"/>
    </source>
</evidence>
<gene>
    <name evidence="3" type="ORF">H9698_04505</name>
</gene>
<accession>A0A9D2TKP9</accession>